<name>A0A5N5QDW2_9AGAM</name>
<comment type="caution">
    <text evidence="2">The sequence shown here is derived from an EMBL/GenBank/DDBJ whole genome shotgun (WGS) entry which is preliminary data.</text>
</comment>
<evidence type="ECO:0000313" key="3">
    <source>
        <dbReference type="Proteomes" id="UP000383932"/>
    </source>
</evidence>
<evidence type="ECO:0000313" key="2">
    <source>
        <dbReference type="EMBL" id="KAB5589940.1"/>
    </source>
</evidence>
<proteinExistence type="predicted"/>
<dbReference type="EMBL" id="SSOP01000214">
    <property type="protein sequence ID" value="KAB5589940.1"/>
    <property type="molecule type" value="Genomic_DNA"/>
</dbReference>
<reference evidence="2 3" key="1">
    <citation type="journal article" date="2019" name="Fungal Biol. Biotechnol.">
        <title>Draft genome sequence of fastidious pathogen Ceratobasidium theobromae, which causes vascular-streak dieback in Theobroma cacao.</title>
        <authorList>
            <person name="Ali S.S."/>
            <person name="Asman A."/>
            <person name="Shao J."/>
            <person name="Firmansyah A.P."/>
            <person name="Susilo A.W."/>
            <person name="Rosmana A."/>
            <person name="McMahon P."/>
            <person name="Junaid M."/>
            <person name="Guest D."/>
            <person name="Kheng T.Y."/>
            <person name="Meinhardt L.W."/>
            <person name="Bailey B.A."/>
        </authorList>
    </citation>
    <scope>NUCLEOTIDE SEQUENCE [LARGE SCALE GENOMIC DNA]</scope>
    <source>
        <strain evidence="2 3">CT2</strain>
    </source>
</reference>
<gene>
    <name evidence="2" type="ORF">CTheo_6618</name>
</gene>
<protein>
    <submittedName>
        <fullName evidence="2">Uncharacterized protein</fullName>
    </submittedName>
</protein>
<sequence length="280" mass="31187">MTTQGFLPPADNAEIGCPLLHSESGEYVPPRKVLGIQTEHTEESANSFIMRSELDINKYVSSDGMLYFRLGNFLTPDNLVHGPVYSAFLAAKDQIDRCFAAHQSEFGECEVVVILRCLSKSPKFYYYIVDLVRRGVVDAHTHINYGIYEGALGVEYWNHIALFSAHRQCTPADLEDARKLLSGLMLDHSLAAVDNVSRRIKPMYEMLQQFDPNKIDTHATTSIAKIMRYCFGISSANGRIVETPLSSGSLLGLLPGVAHQDEEETNSQRPVIYGHSGDED</sequence>
<dbReference type="Proteomes" id="UP000383932">
    <property type="component" value="Unassembled WGS sequence"/>
</dbReference>
<dbReference type="AlphaFoldDB" id="A0A5N5QDW2"/>
<accession>A0A5N5QDW2</accession>
<keyword evidence="3" id="KW-1185">Reference proteome</keyword>
<feature type="region of interest" description="Disordered" evidence="1">
    <location>
        <begin position="258"/>
        <end position="280"/>
    </location>
</feature>
<organism evidence="2 3">
    <name type="scientific">Ceratobasidium theobromae</name>
    <dbReference type="NCBI Taxonomy" id="1582974"/>
    <lineage>
        <taxon>Eukaryota</taxon>
        <taxon>Fungi</taxon>
        <taxon>Dikarya</taxon>
        <taxon>Basidiomycota</taxon>
        <taxon>Agaricomycotina</taxon>
        <taxon>Agaricomycetes</taxon>
        <taxon>Cantharellales</taxon>
        <taxon>Ceratobasidiaceae</taxon>
        <taxon>Ceratobasidium</taxon>
    </lineage>
</organism>
<dbReference type="OrthoDB" id="3142872at2759"/>
<evidence type="ECO:0000256" key="1">
    <source>
        <dbReference type="SAM" id="MobiDB-lite"/>
    </source>
</evidence>